<accession>A0ABU8H0J1</accession>
<name>A0ABU8H0J1_9SPHN</name>
<evidence type="ECO:0000313" key="3">
    <source>
        <dbReference type="EMBL" id="MEI5686335.1"/>
    </source>
</evidence>
<evidence type="ECO:0000256" key="1">
    <source>
        <dbReference type="SAM" id="Phobius"/>
    </source>
</evidence>
<gene>
    <name evidence="3" type="ORF">V8201_04505</name>
</gene>
<dbReference type="SUPFAM" id="SSF53300">
    <property type="entry name" value="vWA-like"/>
    <property type="match status" value="1"/>
</dbReference>
<keyword evidence="1" id="KW-0472">Membrane</keyword>
<feature type="domain" description="Putative Flp pilus-assembly TadG-like N-terminal" evidence="2">
    <location>
        <begin position="21"/>
        <end position="68"/>
    </location>
</feature>
<dbReference type="Pfam" id="PF13400">
    <property type="entry name" value="Tad"/>
    <property type="match status" value="1"/>
</dbReference>
<dbReference type="InterPro" id="IPR028087">
    <property type="entry name" value="Tad_N"/>
</dbReference>
<proteinExistence type="predicted"/>
<dbReference type="Proteomes" id="UP001367771">
    <property type="component" value="Unassembled WGS sequence"/>
</dbReference>
<dbReference type="EMBL" id="JBBBDM010000002">
    <property type="protein sequence ID" value="MEI5686335.1"/>
    <property type="molecule type" value="Genomic_DNA"/>
</dbReference>
<protein>
    <submittedName>
        <fullName evidence="3">TadE/TadG family type IV pilus assembly protein</fullName>
    </submittedName>
</protein>
<dbReference type="Gene3D" id="3.40.50.410">
    <property type="entry name" value="von Willebrand factor, type A domain"/>
    <property type="match status" value="2"/>
</dbReference>
<keyword evidence="1" id="KW-0812">Transmembrane</keyword>
<sequence>MAGAFRGAAQLGRRLWRDRRGSAITLMVVGLIPGIAALGSAIDTGRVYIVKSQLQAGVDAAALAGARAFAVADTSPAGRDAQAMAYFRGNFTDGYMGTTGLTVTPTFTAIDGRNNTTVRASAIVPMSFMRAFGFDRQTVTAVARAEIQPHPLEVMMVLDNTGSLKDNLPRDANGVVKTRITALKDAAKSFLGVLYQGGTARPDLAMGMVMYDITVNVGKLLPNWQSPTVIRQQFAFNDQYMAQYGGSWPANHLAWKGCVFADDSVKDLNSTLTYREPDAWDIDRTLPGEGGHPPLSPYFIPPMYVPQLAQDKATAAERALNTGGFYKVAGVEPNNNLYRLDATYADPMLNYDAYSNDFQNNPYRRWLYMMYIGLNDGAGSAGNDVITRTDGSYYDPAVAPWNFSTRTGTPFKINYGRIPNFSTDWKVATEYSVNPLGGSVNDGTKNRTEFPSPNWQCPEEALPVAYGRDRSAYTTMIDQKNAAIYPANGTLHHAGLLWGYRLLVRDDVFRRTNPSRESPKRALVFMTDGETALGTSQNGYTDRTWTFYGNYADSPISSTPGGLTGQSERRFAKTCASLQAEANPPTVYIVALTTTDANTLSMFEKCAPGHVYRTSDAATLTAAFNDIAAELVDLHLVQ</sequence>
<keyword evidence="1" id="KW-1133">Transmembrane helix</keyword>
<comment type="caution">
    <text evidence="3">The sequence shown here is derived from an EMBL/GenBank/DDBJ whole genome shotgun (WGS) entry which is preliminary data.</text>
</comment>
<evidence type="ECO:0000313" key="4">
    <source>
        <dbReference type="Proteomes" id="UP001367771"/>
    </source>
</evidence>
<keyword evidence="4" id="KW-1185">Reference proteome</keyword>
<reference evidence="3 4" key="1">
    <citation type="journal article" date="2013" name="Int. J. Syst. Evol. Microbiol.">
        <title>Sphingomonas kyungheensis sp. nov., a bacterium with ginsenoside-converting activity isolated from soil of a ginseng field.</title>
        <authorList>
            <person name="Son H.M."/>
            <person name="Yang J.E."/>
            <person name="Park Y."/>
            <person name="Han C.K."/>
            <person name="Kim S.G."/>
            <person name="Kook M."/>
            <person name="Yi T.H."/>
        </authorList>
    </citation>
    <scope>NUCLEOTIDE SEQUENCE [LARGE SCALE GENOMIC DNA]</scope>
    <source>
        <strain evidence="3 4">LMG 26582</strain>
    </source>
</reference>
<organism evidence="3 4">
    <name type="scientific">Sphingomonas kyungheensis</name>
    <dbReference type="NCBI Taxonomy" id="1069987"/>
    <lineage>
        <taxon>Bacteria</taxon>
        <taxon>Pseudomonadati</taxon>
        <taxon>Pseudomonadota</taxon>
        <taxon>Alphaproteobacteria</taxon>
        <taxon>Sphingomonadales</taxon>
        <taxon>Sphingomonadaceae</taxon>
        <taxon>Sphingomonas</taxon>
    </lineage>
</organism>
<dbReference type="InterPro" id="IPR036465">
    <property type="entry name" value="vWFA_dom_sf"/>
</dbReference>
<feature type="transmembrane region" description="Helical" evidence="1">
    <location>
        <begin position="21"/>
        <end position="42"/>
    </location>
</feature>
<dbReference type="RefSeq" id="WP_081793053.1">
    <property type="nucleotide sequence ID" value="NZ_JBBBDM010000002.1"/>
</dbReference>
<evidence type="ECO:0000259" key="2">
    <source>
        <dbReference type="Pfam" id="PF13400"/>
    </source>
</evidence>